<dbReference type="Proteomes" id="UP000018418">
    <property type="component" value="Unassembled WGS sequence"/>
</dbReference>
<accession>V2UN50</accession>
<dbReference type="OrthoDB" id="8028712at2"/>
<evidence type="ECO:0000313" key="2">
    <source>
        <dbReference type="Proteomes" id="UP000018418"/>
    </source>
</evidence>
<sequence length="263" mass="30472">MHKYQEFLEHTAPTQSQSIQPYVIDGLKVWLKKASKRHPWWLYLPVQWLSKLLNIQILAPVPNYGGADAIHCEAKRIRQLEKIGVAVPKVLAESNAGLLIQDIANHDQQLMQLDHALARESDFKKRKSLFEVTIHALKQIHAQNGYLSEAFARNILIDSQQNISFIDFETDPRTILDLEICQARDWLCLLFSTAFRFNEQERPVMEQLVKQALKDRQDILYQLSKVGRRFGWLNSIGVERTGNDGKRMKIFLIFLKNLNPNLS</sequence>
<evidence type="ECO:0008006" key="3">
    <source>
        <dbReference type="Google" id="ProtNLM"/>
    </source>
</evidence>
<dbReference type="HOGENOM" id="CLU_088530_0_0_6"/>
<dbReference type="PATRIC" id="fig|1341683.3.peg.1896"/>
<evidence type="ECO:0000313" key="1">
    <source>
        <dbReference type="EMBL" id="ESK51397.1"/>
    </source>
</evidence>
<dbReference type="AlphaFoldDB" id="V2UN50"/>
<dbReference type="EMBL" id="AYEU01000006">
    <property type="protein sequence ID" value="ESK51397.1"/>
    <property type="molecule type" value="Genomic_DNA"/>
</dbReference>
<protein>
    <recommendedName>
        <fullName evidence="3">Aminoglycoside phosphotransferase domain-containing protein</fullName>
    </recommendedName>
</protein>
<reference evidence="1 2" key="1">
    <citation type="submission" date="2013-10" db="EMBL/GenBank/DDBJ databases">
        <title>The Genome Sequence of Acinetobacter brisouii CIP 110357.</title>
        <authorList>
            <consortium name="The Broad Institute Genomics Platform"/>
            <consortium name="The Broad Institute Genome Sequencing Center for Infectious Disease"/>
            <person name="Cerqueira G."/>
            <person name="Feldgarden M."/>
            <person name="Courvalin P."/>
            <person name="Grillot-Courvalin C."/>
            <person name="Clermont D."/>
            <person name="Rocha E."/>
            <person name="Yoon E.-J."/>
            <person name="Nemec A."/>
            <person name="Young S.K."/>
            <person name="Zeng Q."/>
            <person name="Gargeya S."/>
            <person name="Fitzgerald M."/>
            <person name="Abouelleil A."/>
            <person name="Alvarado L."/>
            <person name="Berlin A.M."/>
            <person name="Chapman S.B."/>
            <person name="Gainer-Dewar J."/>
            <person name="Goldberg J."/>
            <person name="Gnerre S."/>
            <person name="Griggs A."/>
            <person name="Gujja S."/>
            <person name="Hansen M."/>
            <person name="Howarth C."/>
            <person name="Imamovic A."/>
            <person name="Ireland A."/>
            <person name="Larimer J."/>
            <person name="McCowan C."/>
            <person name="Murphy C."/>
            <person name="Pearson M."/>
            <person name="Poon T.W."/>
            <person name="Priest M."/>
            <person name="Roberts A."/>
            <person name="Saif S."/>
            <person name="Shea T."/>
            <person name="Sykes S."/>
            <person name="Wortman J."/>
            <person name="Nusbaum C."/>
            <person name="Birren B."/>
        </authorList>
    </citation>
    <scope>NUCLEOTIDE SEQUENCE [LARGE SCALE GENOMIC DNA]</scope>
    <source>
        <strain evidence="1 2">CIP 110357</strain>
    </source>
</reference>
<name>V2UN50_9GAMM</name>
<dbReference type="STRING" id="396323.VH98_08905"/>
<proteinExistence type="predicted"/>
<organism evidence="1 2">
    <name type="scientific">Acinetobacter brisouii CIP 110357</name>
    <dbReference type="NCBI Taxonomy" id="1341683"/>
    <lineage>
        <taxon>Bacteria</taxon>
        <taxon>Pseudomonadati</taxon>
        <taxon>Pseudomonadota</taxon>
        <taxon>Gammaproteobacteria</taxon>
        <taxon>Moraxellales</taxon>
        <taxon>Moraxellaceae</taxon>
        <taxon>Acinetobacter</taxon>
    </lineage>
</organism>
<keyword evidence="2" id="KW-1185">Reference proteome</keyword>
<gene>
    <name evidence="1" type="ORF">P255_01911</name>
</gene>
<comment type="caution">
    <text evidence="1">The sequence shown here is derived from an EMBL/GenBank/DDBJ whole genome shotgun (WGS) entry which is preliminary data.</text>
</comment>
<dbReference type="RefSeq" id="WP_004899917.1">
    <property type="nucleotide sequence ID" value="NZ_BBTI01000002.1"/>
</dbReference>